<gene>
    <name evidence="1" type="ORF">Acr_26g0014000</name>
</gene>
<proteinExistence type="predicted"/>
<sequence length="182" mass="20058">MHVKWIYEMSYVVPNNAFLAFKTNELRNSVPLRIRRIIKFKQNQLGWGGDGGPYAEGVVERSLGFSAGERKPPSRVVENVATVVPREADFDLRNSFLSPAIPAMVRDSSVCDDILGGSIYHPVHYSSLFVDDQDNGYSSGGQNRGVVQGRFASAAEAPQLKPSIGRSSHVINVGTILLFYEI</sequence>
<comment type="caution">
    <text evidence="1">The sequence shown here is derived from an EMBL/GenBank/DDBJ whole genome shotgun (WGS) entry which is preliminary data.</text>
</comment>
<dbReference type="AlphaFoldDB" id="A0A7J0H529"/>
<organism evidence="1 2">
    <name type="scientific">Actinidia rufa</name>
    <dbReference type="NCBI Taxonomy" id="165716"/>
    <lineage>
        <taxon>Eukaryota</taxon>
        <taxon>Viridiplantae</taxon>
        <taxon>Streptophyta</taxon>
        <taxon>Embryophyta</taxon>
        <taxon>Tracheophyta</taxon>
        <taxon>Spermatophyta</taxon>
        <taxon>Magnoliopsida</taxon>
        <taxon>eudicotyledons</taxon>
        <taxon>Gunneridae</taxon>
        <taxon>Pentapetalae</taxon>
        <taxon>asterids</taxon>
        <taxon>Ericales</taxon>
        <taxon>Actinidiaceae</taxon>
        <taxon>Actinidia</taxon>
    </lineage>
</organism>
<evidence type="ECO:0000313" key="2">
    <source>
        <dbReference type="Proteomes" id="UP000585474"/>
    </source>
</evidence>
<dbReference type="PANTHER" id="PTHR35471:SF1">
    <property type="entry name" value="OS07G0223700 PROTEIN"/>
    <property type="match status" value="1"/>
</dbReference>
<evidence type="ECO:0000313" key="1">
    <source>
        <dbReference type="EMBL" id="GFZ18131.1"/>
    </source>
</evidence>
<keyword evidence="2" id="KW-1185">Reference proteome</keyword>
<dbReference type="PANTHER" id="PTHR35471">
    <property type="entry name" value="OS07G0223700 PROTEIN"/>
    <property type="match status" value="1"/>
</dbReference>
<dbReference type="EMBL" id="BJWL01000026">
    <property type="protein sequence ID" value="GFZ18131.1"/>
    <property type="molecule type" value="Genomic_DNA"/>
</dbReference>
<dbReference type="Proteomes" id="UP000585474">
    <property type="component" value="Unassembled WGS sequence"/>
</dbReference>
<reference evidence="1 2" key="1">
    <citation type="submission" date="2019-07" db="EMBL/GenBank/DDBJ databases">
        <title>De Novo Assembly of kiwifruit Actinidia rufa.</title>
        <authorList>
            <person name="Sugita-Konishi S."/>
            <person name="Sato K."/>
            <person name="Mori E."/>
            <person name="Abe Y."/>
            <person name="Kisaki G."/>
            <person name="Hamano K."/>
            <person name="Suezawa K."/>
            <person name="Otani M."/>
            <person name="Fukuda T."/>
            <person name="Manabe T."/>
            <person name="Gomi K."/>
            <person name="Tabuchi M."/>
            <person name="Akimitsu K."/>
            <person name="Kataoka I."/>
        </authorList>
    </citation>
    <scope>NUCLEOTIDE SEQUENCE [LARGE SCALE GENOMIC DNA]</scope>
    <source>
        <strain evidence="2">cv. Fuchu</strain>
    </source>
</reference>
<protein>
    <submittedName>
        <fullName evidence="1">Uncharacterized protein</fullName>
    </submittedName>
</protein>
<name>A0A7J0H529_9ERIC</name>
<accession>A0A7J0H529</accession>